<evidence type="ECO:0000313" key="2">
    <source>
        <dbReference type="EMBL" id="CAI6355885.1"/>
    </source>
</evidence>
<keyword evidence="3" id="KW-1185">Reference proteome</keyword>
<comment type="caution">
    <text evidence="2">The sequence shown here is derived from an EMBL/GenBank/DDBJ whole genome shotgun (WGS) entry which is preliminary data.</text>
</comment>
<organism evidence="2 3">
    <name type="scientific">Macrosiphum euphorbiae</name>
    <name type="common">potato aphid</name>
    <dbReference type="NCBI Taxonomy" id="13131"/>
    <lineage>
        <taxon>Eukaryota</taxon>
        <taxon>Metazoa</taxon>
        <taxon>Ecdysozoa</taxon>
        <taxon>Arthropoda</taxon>
        <taxon>Hexapoda</taxon>
        <taxon>Insecta</taxon>
        <taxon>Pterygota</taxon>
        <taxon>Neoptera</taxon>
        <taxon>Paraneoptera</taxon>
        <taxon>Hemiptera</taxon>
        <taxon>Sternorrhyncha</taxon>
        <taxon>Aphidomorpha</taxon>
        <taxon>Aphidoidea</taxon>
        <taxon>Aphididae</taxon>
        <taxon>Macrosiphini</taxon>
        <taxon>Macrosiphum</taxon>
    </lineage>
</organism>
<proteinExistence type="predicted"/>
<protein>
    <submittedName>
        <fullName evidence="2">Uncharacterized protein</fullName>
    </submittedName>
</protein>
<sequence>MDDYSETSSEKDCGKVFLIRDIIEFIRKNHSFQCKSVISVKCRKEIFDFIQQKCGGCKWDSNYISLLNNEIVNFSLVLSRKLLKCNRKLDKFYTIHNAWLNTKFEMPHLKPKSLIPKAANFGRTPKTFTESSERTKRRKMTNSIESSNMTSPEIIYASNRKMQQSGQRSVVRLFKNATMSPNRIFKIKNSIKKSKLTEIIPFTADEALAFFVENDLTKQQYINIRLSAKNRNANIYPPYSSILKEKKLCYPDNCVISETRCEINLQNLLDHTSLRIFKIPVVDTYDINNMHSFEIFYKWGCDGSNGQSPYKQMYENDVCSMDSDLFMFSIVPLELRCLNEKNETFVLWKNNRTSSTRYCRPIMFDFKKETVASTLLEVNIIEEQIKQFNFSTVLVHGIEIAVAHKLVFTMVDGKVYNNNNKQYVYRTLFFLN</sequence>
<reference evidence="2 3" key="1">
    <citation type="submission" date="2023-01" db="EMBL/GenBank/DDBJ databases">
        <authorList>
            <person name="Whitehead M."/>
        </authorList>
    </citation>
    <scope>NUCLEOTIDE SEQUENCE [LARGE SCALE GENOMIC DNA]</scope>
</reference>
<gene>
    <name evidence="2" type="ORF">MEUPH1_LOCUS11692</name>
</gene>
<name>A0AAV0WJA5_9HEMI</name>
<dbReference type="Proteomes" id="UP001160148">
    <property type="component" value="Unassembled WGS sequence"/>
</dbReference>
<evidence type="ECO:0000256" key="1">
    <source>
        <dbReference type="SAM" id="MobiDB-lite"/>
    </source>
</evidence>
<evidence type="ECO:0000313" key="3">
    <source>
        <dbReference type="Proteomes" id="UP001160148"/>
    </source>
</evidence>
<accession>A0AAV0WJA5</accession>
<dbReference type="EMBL" id="CARXXK010000002">
    <property type="protein sequence ID" value="CAI6355885.1"/>
    <property type="molecule type" value="Genomic_DNA"/>
</dbReference>
<dbReference type="AlphaFoldDB" id="A0AAV0WJA5"/>
<feature type="region of interest" description="Disordered" evidence="1">
    <location>
        <begin position="125"/>
        <end position="145"/>
    </location>
</feature>